<dbReference type="Gene3D" id="3.10.180.10">
    <property type="entry name" value="2,3-Dihydroxybiphenyl 1,2-Dioxygenase, domain 1"/>
    <property type="match status" value="1"/>
</dbReference>
<protein>
    <submittedName>
        <fullName evidence="3">RimJ/RimL family protein N-acetyltransferase</fullName>
    </submittedName>
</protein>
<dbReference type="SUPFAM" id="SSF54593">
    <property type="entry name" value="Glyoxalase/Bleomycin resistance protein/Dihydroxybiphenyl dioxygenase"/>
    <property type="match status" value="1"/>
</dbReference>
<dbReference type="InterPro" id="IPR004360">
    <property type="entry name" value="Glyas_Fos-R_dOase_dom"/>
</dbReference>
<sequence length="320" mass="35403">MPQHLSLISLLVHDQDDALAFYVGTLGFTLVEDSHQPAQNKRWVVVSPPGADDRRGCQILLARASDEAQRARVGDQTGGRVFLFLQTDDFWRDFHAWRARGVVFVREPKVEPYGTVAVFEDLSGNRWDLIGPAAPQASSNNLPGLPQLAHPLVSLRPLAAADLEPWYAYLHLPQVHEHTSWDIAGPDALRSHVGTRPGDVNATSWRLAIAWRDGGALAGTVGLNEVSRVHRSAEIAYDLAPDAWGRGIARATCTAVVAWAHERAGLARIQATVMTSNQRSLRVLEHCGFQHEGLMRAYRHFRGRSGDFHRFAHVTPMTAD</sequence>
<dbReference type="RefSeq" id="WP_338054475.1">
    <property type="nucleotide sequence ID" value="NZ_SGWV01000015.1"/>
</dbReference>
<dbReference type="InterPro" id="IPR029068">
    <property type="entry name" value="Glyas_Bleomycin-R_OHBP_Dase"/>
</dbReference>
<dbReference type="Pfam" id="PF13302">
    <property type="entry name" value="Acetyltransf_3"/>
    <property type="match status" value="1"/>
</dbReference>
<dbReference type="Pfam" id="PF00903">
    <property type="entry name" value="Glyoxalase"/>
    <property type="match status" value="1"/>
</dbReference>
<keyword evidence="4" id="KW-1185">Reference proteome</keyword>
<name>A0A4Q7L899_9BURK</name>
<feature type="domain" description="VOC" evidence="2">
    <location>
        <begin position="4"/>
        <end position="132"/>
    </location>
</feature>
<comment type="caution">
    <text evidence="3">The sequence shown here is derived from an EMBL/GenBank/DDBJ whole genome shotgun (WGS) entry which is preliminary data.</text>
</comment>
<evidence type="ECO:0000259" key="2">
    <source>
        <dbReference type="PROSITE" id="PS51819"/>
    </source>
</evidence>
<dbReference type="InterPro" id="IPR037523">
    <property type="entry name" value="VOC_core"/>
</dbReference>
<accession>A0A4Q7L899</accession>
<dbReference type="PANTHER" id="PTHR36437:SF2">
    <property type="entry name" value="GLYOXALASE_BLEOMYCIN RESISTANCE PROTEIN_DIOXYGENASE"/>
    <property type="match status" value="1"/>
</dbReference>
<dbReference type="GO" id="GO:0016747">
    <property type="term" value="F:acyltransferase activity, transferring groups other than amino-acyl groups"/>
    <property type="evidence" value="ECO:0007669"/>
    <property type="project" value="InterPro"/>
</dbReference>
<dbReference type="PROSITE" id="PS51186">
    <property type="entry name" value="GNAT"/>
    <property type="match status" value="1"/>
</dbReference>
<dbReference type="PANTHER" id="PTHR36437">
    <property type="entry name" value="GLYOXALASE/BLEOMYCIN RESISTANCE PROTEIN/DIOXYGENASE"/>
    <property type="match status" value="1"/>
</dbReference>
<evidence type="ECO:0000259" key="1">
    <source>
        <dbReference type="PROSITE" id="PS51186"/>
    </source>
</evidence>
<evidence type="ECO:0000313" key="3">
    <source>
        <dbReference type="EMBL" id="RZS46639.1"/>
    </source>
</evidence>
<dbReference type="AlphaFoldDB" id="A0A4Q7L899"/>
<dbReference type="CDD" id="cd04301">
    <property type="entry name" value="NAT_SF"/>
    <property type="match status" value="1"/>
</dbReference>
<dbReference type="Gene3D" id="3.40.630.30">
    <property type="match status" value="1"/>
</dbReference>
<dbReference type="Proteomes" id="UP000293433">
    <property type="component" value="Unassembled WGS sequence"/>
</dbReference>
<gene>
    <name evidence="3" type="ORF">EV685_4056</name>
</gene>
<dbReference type="CDD" id="cd07263">
    <property type="entry name" value="VOC_like"/>
    <property type="match status" value="1"/>
</dbReference>
<dbReference type="InterPro" id="IPR016181">
    <property type="entry name" value="Acyl_CoA_acyltransferase"/>
</dbReference>
<proteinExistence type="predicted"/>
<organism evidence="3 4">
    <name type="scientific">Sphaerotilus mobilis</name>
    <dbReference type="NCBI Taxonomy" id="47994"/>
    <lineage>
        <taxon>Bacteria</taxon>
        <taxon>Pseudomonadati</taxon>
        <taxon>Pseudomonadota</taxon>
        <taxon>Betaproteobacteria</taxon>
        <taxon>Burkholderiales</taxon>
        <taxon>Sphaerotilaceae</taxon>
        <taxon>Sphaerotilus</taxon>
    </lineage>
</organism>
<dbReference type="InterPro" id="IPR000182">
    <property type="entry name" value="GNAT_dom"/>
</dbReference>
<dbReference type="PROSITE" id="PS51819">
    <property type="entry name" value="VOC"/>
    <property type="match status" value="1"/>
</dbReference>
<dbReference type="SUPFAM" id="SSF55729">
    <property type="entry name" value="Acyl-CoA N-acyltransferases (Nat)"/>
    <property type="match status" value="1"/>
</dbReference>
<reference evidence="3 4" key="1">
    <citation type="submission" date="2019-02" db="EMBL/GenBank/DDBJ databases">
        <title>Genomic Encyclopedia of Type Strains, Phase IV (KMG-IV): sequencing the most valuable type-strain genomes for metagenomic binning, comparative biology and taxonomic classification.</title>
        <authorList>
            <person name="Goeker M."/>
        </authorList>
    </citation>
    <scope>NUCLEOTIDE SEQUENCE [LARGE SCALE GENOMIC DNA]</scope>
    <source>
        <strain evidence="3 4">DSM 10617</strain>
    </source>
</reference>
<dbReference type="EMBL" id="SGWV01000015">
    <property type="protein sequence ID" value="RZS46639.1"/>
    <property type="molecule type" value="Genomic_DNA"/>
</dbReference>
<evidence type="ECO:0000313" key="4">
    <source>
        <dbReference type="Proteomes" id="UP000293433"/>
    </source>
</evidence>
<feature type="domain" description="N-acetyltransferase" evidence="1">
    <location>
        <begin position="153"/>
        <end position="320"/>
    </location>
</feature>
<keyword evidence="3" id="KW-0808">Transferase</keyword>